<dbReference type="Proteomes" id="UP000829398">
    <property type="component" value="Chromosome 8"/>
</dbReference>
<sequence length="437" mass="48982">MASISISALGSSSSSSAIKPSSSVRHRFHSKNNPPLLFHRQLAPQSLHHPHQFNGSSSYGEISHTSNRQVVERRRVLISSIGLLAVALFNASKDGVVLAAEFADMPALRGKDYGKTKMRYPDYTETESGLQYKDLRQGSGPKPKMGETVVVDWDGYTIGYYGRIFEARNKTKGGSFEGDDKDYFKFRLGSQDVIPAFEEAVSGMALGGVRRIIVPPEIGYPENDYNKSGPRPTTFSCKKWKFMDSYHLMEGLKMNVDAARKASGVRVVVWDSSGDLMIAAARQSTFHGDIAFFEPEAITRHGRNCISLSLYFKTYWLQSYHHIAKSWRRVPSSLLPLLWPWPRLSHFLQNSKETVNLTRFSELRRKWDSNGQDECNGNNVDGMAAFANTCDMTLFSDSESDVKQKGMIASAIQELEQEAVSMAGYDGCGWVRHQLHH</sequence>
<keyword evidence="2" id="KW-1185">Reference proteome</keyword>
<name>A0ACB8IMP6_CITSI</name>
<keyword evidence="1" id="KW-0413">Isomerase</keyword>
<evidence type="ECO:0000313" key="1">
    <source>
        <dbReference type="EMBL" id="KAH9698273.1"/>
    </source>
</evidence>
<reference evidence="2" key="1">
    <citation type="journal article" date="2023" name="Hortic. Res.">
        <title>A chromosome-level phased genome enabling allele-level studies in sweet orange: a case study on citrus Huanglongbing tolerance.</title>
        <authorList>
            <person name="Wu B."/>
            <person name="Yu Q."/>
            <person name="Deng Z."/>
            <person name="Duan Y."/>
            <person name="Luo F."/>
            <person name="Gmitter F. Jr."/>
        </authorList>
    </citation>
    <scope>NUCLEOTIDE SEQUENCE [LARGE SCALE GENOMIC DNA]</scope>
    <source>
        <strain evidence="2">cv. Valencia</strain>
    </source>
</reference>
<gene>
    <name evidence="1" type="ORF">KPL71_023953</name>
</gene>
<organism evidence="1 2">
    <name type="scientific">Citrus sinensis</name>
    <name type="common">Sweet orange</name>
    <name type="synonym">Citrus aurantium var. sinensis</name>
    <dbReference type="NCBI Taxonomy" id="2711"/>
    <lineage>
        <taxon>Eukaryota</taxon>
        <taxon>Viridiplantae</taxon>
        <taxon>Streptophyta</taxon>
        <taxon>Embryophyta</taxon>
        <taxon>Tracheophyta</taxon>
        <taxon>Spermatophyta</taxon>
        <taxon>Magnoliopsida</taxon>
        <taxon>eudicotyledons</taxon>
        <taxon>Gunneridae</taxon>
        <taxon>Pentapetalae</taxon>
        <taxon>rosids</taxon>
        <taxon>malvids</taxon>
        <taxon>Sapindales</taxon>
        <taxon>Rutaceae</taxon>
        <taxon>Aurantioideae</taxon>
        <taxon>Citrus</taxon>
    </lineage>
</organism>
<comment type="caution">
    <text evidence="1">The sequence shown here is derived from an EMBL/GenBank/DDBJ whole genome shotgun (WGS) entry which is preliminary data.</text>
</comment>
<accession>A0ACB8IMP6</accession>
<evidence type="ECO:0000313" key="2">
    <source>
        <dbReference type="Proteomes" id="UP000829398"/>
    </source>
</evidence>
<proteinExistence type="predicted"/>
<protein>
    <submittedName>
        <fullName evidence="1">Peptidyl-prolyl cis-trans isomerase FKBP19</fullName>
    </submittedName>
</protein>
<dbReference type="EMBL" id="CM039177">
    <property type="protein sequence ID" value="KAH9698273.1"/>
    <property type="molecule type" value="Genomic_DNA"/>
</dbReference>